<keyword evidence="7" id="KW-1185">Reference proteome</keyword>
<keyword evidence="4" id="KW-0804">Transcription</keyword>
<dbReference type="InterPro" id="IPR000847">
    <property type="entry name" value="LysR_HTH_N"/>
</dbReference>
<dbReference type="Pfam" id="PF03466">
    <property type="entry name" value="LysR_substrate"/>
    <property type="match status" value="1"/>
</dbReference>
<protein>
    <submittedName>
        <fullName evidence="6">LysR family transcriptional regulator</fullName>
    </submittedName>
</protein>
<accession>A0ABR8FLZ1</accession>
<name>A0ABR8FLZ1_9NOST</name>
<dbReference type="RefSeq" id="WP_190720488.1">
    <property type="nucleotide sequence ID" value="NZ_JACJST010000039.1"/>
</dbReference>
<evidence type="ECO:0000313" key="6">
    <source>
        <dbReference type="EMBL" id="MBD2571183.1"/>
    </source>
</evidence>
<keyword evidence="2" id="KW-0805">Transcription regulation</keyword>
<comment type="similarity">
    <text evidence="1">Belongs to the LysR transcriptional regulatory family.</text>
</comment>
<gene>
    <name evidence="6" type="ORF">H6G59_25495</name>
</gene>
<sequence>MELRHLKYFIAVAENLNFSRAATQLYISQPALSRQIKNLEDELTVILFIRQSDGLKLTEAGKFFLEQAKDILNRSNIAIQTIKNNYANTNDPLVVGYIPTILESFLGEALHRFGVTYPDIAVRFQEMFPSDQVKALWNRTIDIAFMGNPPDDLEPEFIVKCVKEVIIDALLPDTHTLASLPSINLIKLASEKFIGMSEETFPGRNDRIRDTCQKAGFIPNIHLFADSHASMIALVASGQGVAVMPREASALPHPKVVFMPLHHPIYYARSTAVWRKERPSQSLDKFLKILFNKDKIPET</sequence>
<dbReference type="Pfam" id="PF00126">
    <property type="entry name" value="HTH_1"/>
    <property type="match status" value="1"/>
</dbReference>
<dbReference type="InterPro" id="IPR036390">
    <property type="entry name" value="WH_DNA-bd_sf"/>
</dbReference>
<dbReference type="CDD" id="cd08414">
    <property type="entry name" value="PBP2_LTTR_aromatics_like"/>
    <property type="match status" value="1"/>
</dbReference>
<dbReference type="PROSITE" id="PS50931">
    <property type="entry name" value="HTH_LYSR"/>
    <property type="match status" value="1"/>
</dbReference>
<dbReference type="PANTHER" id="PTHR30346:SF0">
    <property type="entry name" value="HCA OPERON TRANSCRIPTIONAL ACTIVATOR HCAR"/>
    <property type="match status" value="1"/>
</dbReference>
<dbReference type="EMBL" id="JACJST010000039">
    <property type="protein sequence ID" value="MBD2571183.1"/>
    <property type="molecule type" value="Genomic_DNA"/>
</dbReference>
<dbReference type="Gene3D" id="3.40.190.10">
    <property type="entry name" value="Periplasmic binding protein-like II"/>
    <property type="match status" value="2"/>
</dbReference>
<reference evidence="6 7" key="1">
    <citation type="journal article" date="2020" name="ISME J.">
        <title>Comparative genomics reveals insights into cyanobacterial evolution and habitat adaptation.</title>
        <authorList>
            <person name="Chen M.Y."/>
            <person name="Teng W.K."/>
            <person name="Zhao L."/>
            <person name="Hu C.X."/>
            <person name="Zhou Y.K."/>
            <person name="Han B.P."/>
            <person name="Song L.R."/>
            <person name="Shu W.S."/>
        </authorList>
    </citation>
    <scope>NUCLEOTIDE SEQUENCE [LARGE SCALE GENOMIC DNA]</scope>
    <source>
        <strain evidence="6 7">FACHB-196</strain>
    </source>
</reference>
<evidence type="ECO:0000256" key="2">
    <source>
        <dbReference type="ARBA" id="ARBA00023015"/>
    </source>
</evidence>
<dbReference type="Proteomes" id="UP000640531">
    <property type="component" value="Unassembled WGS sequence"/>
</dbReference>
<dbReference type="SUPFAM" id="SSF53850">
    <property type="entry name" value="Periplasmic binding protein-like II"/>
    <property type="match status" value="1"/>
</dbReference>
<organism evidence="6 7">
    <name type="scientific">Anabaena lutea FACHB-196</name>
    <dbReference type="NCBI Taxonomy" id="2692881"/>
    <lineage>
        <taxon>Bacteria</taxon>
        <taxon>Bacillati</taxon>
        <taxon>Cyanobacteriota</taxon>
        <taxon>Cyanophyceae</taxon>
        <taxon>Nostocales</taxon>
        <taxon>Nostocaceae</taxon>
        <taxon>Anabaena</taxon>
    </lineage>
</organism>
<dbReference type="SUPFAM" id="SSF46785">
    <property type="entry name" value="Winged helix' DNA-binding domain"/>
    <property type="match status" value="1"/>
</dbReference>
<evidence type="ECO:0000313" key="7">
    <source>
        <dbReference type="Proteomes" id="UP000640531"/>
    </source>
</evidence>
<evidence type="ECO:0000256" key="1">
    <source>
        <dbReference type="ARBA" id="ARBA00009437"/>
    </source>
</evidence>
<dbReference type="InterPro" id="IPR036388">
    <property type="entry name" value="WH-like_DNA-bd_sf"/>
</dbReference>
<evidence type="ECO:0000256" key="4">
    <source>
        <dbReference type="ARBA" id="ARBA00023163"/>
    </source>
</evidence>
<feature type="domain" description="HTH lysR-type" evidence="5">
    <location>
        <begin position="1"/>
        <end position="58"/>
    </location>
</feature>
<dbReference type="PANTHER" id="PTHR30346">
    <property type="entry name" value="TRANSCRIPTIONAL DUAL REGULATOR HCAR-RELATED"/>
    <property type="match status" value="1"/>
</dbReference>
<dbReference type="Gene3D" id="1.10.10.10">
    <property type="entry name" value="Winged helix-like DNA-binding domain superfamily/Winged helix DNA-binding domain"/>
    <property type="match status" value="1"/>
</dbReference>
<comment type="caution">
    <text evidence="6">The sequence shown here is derived from an EMBL/GenBank/DDBJ whole genome shotgun (WGS) entry which is preliminary data.</text>
</comment>
<dbReference type="InterPro" id="IPR005119">
    <property type="entry name" value="LysR_subst-bd"/>
</dbReference>
<dbReference type="PRINTS" id="PR00039">
    <property type="entry name" value="HTHLYSR"/>
</dbReference>
<keyword evidence="3" id="KW-0238">DNA-binding</keyword>
<proteinExistence type="inferred from homology"/>
<evidence type="ECO:0000256" key="3">
    <source>
        <dbReference type="ARBA" id="ARBA00023125"/>
    </source>
</evidence>
<evidence type="ECO:0000259" key="5">
    <source>
        <dbReference type="PROSITE" id="PS50931"/>
    </source>
</evidence>